<dbReference type="SUPFAM" id="SSF56112">
    <property type="entry name" value="Protein kinase-like (PK-like)"/>
    <property type="match status" value="1"/>
</dbReference>
<dbReference type="Proteomes" id="UP000199050">
    <property type="component" value="Unassembled WGS sequence"/>
</dbReference>
<proteinExistence type="predicted"/>
<dbReference type="Pfam" id="PF01636">
    <property type="entry name" value="APH"/>
    <property type="match status" value="1"/>
</dbReference>
<reference evidence="3" key="1">
    <citation type="submission" date="2016-10" db="EMBL/GenBank/DDBJ databases">
        <authorList>
            <person name="Varghese N."/>
            <person name="Submissions S."/>
        </authorList>
    </citation>
    <scope>NUCLEOTIDE SEQUENCE [LARGE SCALE GENOMIC DNA]</scope>
    <source>
        <strain evidence="3">CGMCC 1.11012</strain>
    </source>
</reference>
<dbReference type="PANTHER" id="PTHR41283:SF1">
    <property type="entry name" value="AMINOGLYCOSIDE PHOSPHOTRANSFERASE DOMAIN-CONTAINING PROTEIN"/>
    <property type="match status" value="1"/>
</dbReference>
<evidence type="ECO:0000259" key="1">
    <source>
        <dbReference type="Pfam" id="PF01636"/>
    </source>
</evidence>
<protein>
    <submittedName>
        <fullName evidence="2">Predicted kinase, aminoglycoside phosphotransferase (APT) family</fullName>
    </submittedName>
</protein>
<dbReference type="InterPro" id="IPR002575">
    <property type="entry name" value="Aminoglycoside_PTrfase"/>
</dbReference>
<dbReference type="PANTHER" id="PTHR41283">
    <property type="entry name" value="AMINOGLYCOSIDE PHOSPHOTRANSFERASE"/>
    <property type="match status" value="1"/>
</dbReference>
<dbReference type="AlphaFoldDB" id="A0A1G8XV28"/>
<keyword evidence="3" id="KW-1185">Reference proteome</keyword>
<organism evidence="2 3">
    <name type="scientific">Paenibacillus typhae</name>
    <dbReference type="NCBI Taxonomy" id="1174501"/>
    <lineage>
        <taxon>Bacteria</taxon>
        <taxon>Bacillati</taxon>
        <taxon>Bacillota</taxon>
        <taxon>Bacilli</taxon>
        <taxon>Bacillales</taxon>
        <taxon>Paenibacillaceae</taxon>
        <taxon>Paenibacillus</taxon>
    </lineage>
</organism>
<keyword evidence="2" id="KW-0808">Transferase</keyword>
<sequence length="301" mass="34761">MTDIGMPGIPGAETWQKIEPVLKGWSADRKYYIEDKEGEKLLLRLSAADTLERKTAEFAVIRKFNELDFPMSRALRFGTCTDGQVYMLLTWVEGVPLEDCLADLPVEEQYKLGAEAGRILRRIHSIRTDKDLPGWEAAMQAKILRRIREYEDCPYRMANDSVAIRYVQENIGLIHNVEKVYHHGDFHAGNLLYTPEGGIGVIDFNRWDIADYAEEFYKVQFFDRRLSIPFAKGKLDGYFSGPPPEVFWQRQALYVAYSSLFSIKWAIPFGEAEVQGMMDIAGQAFSDYDDFHRLIPRWYAE</sequence>
<accession>A0A1G8XV28</accession>
<name>A0A1G8XV28_9BACL</name>
<feature type="domain" description="Aminoglycoside phosphotransferase" evidence="1">
    <location>
        <begin position="18"/>
        <end position="243"/>
    </location>
</feature>
<dbReference type="EMBL" id="FNDX01000027">
    <property type="protein sequence ID" value="SDJ94326.1"/>
    <property type="molecule type" value="Genomic_DNA"/>
</dbReference>
<keyword evidence="2" id="KW-0418">Kinase</keyword>
<dbReference type="InterPro" id="IPR011009">
    <property type="entry name" value="Kinase-like_dom_sf"/>
</dbReference>
<dbReference type="STRING" id="1174501.SAMN05216192_12757"/>
<evidence type="ECO:0000313" key="3">
    <source>
        <dbReference type="Proteomes" id="UP000199050"/>
    </source>
</evidence>
<evidence type="ECO:0000313" key="2">
    <source>
        <dbReference type="EMBL" id="SDJ94326.1"/>
    </source>
</evidence>
<dbReference type="RefSeq" id="WP_208607202.1">
    <property type="nucleotide sequence ID" value="NZ_CBCSKY010000015.1"/>
</dbReference>
<gene>
    <name evidence="2" type="ORF">SAMN05216192_12757</name>
</gene>
<dbReference type="Gene3D" id="3.90.1200.10">
    <property type="match status" value="1"/>
</dbReference>
<dbReference type="GO" id="GO:0016301">
    <property type="term" value="F:kinase activity"/>
    <property type="evidence" value="ECO:0007669"/>
    <property type="project" value="UniProtKB-KW"/>
</dbReference>